<dbReference type="EMBL" id="JAHQIW010000901">
    <property type="protein sequence ID" value="KAJ1350623.1"/>
    <property type="molecule type" value="Genomic_DNA"/>
</dbReference>
<evidence type="ECO:0000313" key="2">
    <source>
        <dbReference type="Proteomes" id="UP001196413"/>
    </source>
</evidence>
<evidence type="ECO:0000313" key="1">
    <source>
        <dbReference type="EMBL" id="KAJ1350623.1"/>
    </source>
</evidence>
<dbReference type="AlphaFoldDB" id="A0AAD5QFZ3"/>
<accession>A0AAD5QFZ3</accession>
<gene>
    <name evidence="1" type="ORF">KIN20_006453</name>
</gene>
<keyword evidence="2" id="KW-1185">Reference proteome</keyword>
<reference evidence="1" key="1">
    <citation type="submission" date="2021-06" db="EMBL/GenBank/DDBJ databases">
        <title>Parelaphostrongylus tenuis whole genome reference sequence.</title>
        <authorList>
            <person name="Garwood T.J."/>
            <person name="Larsen P.A."/>
            <person name="Fountain-Jones N.M."/>
            <person name="Garbe J.R."/>
            <person name="Macchietto M.G."/>
            <person name="Kania S.A."/>
            <person name="Gerhold R.W."/>
            <person name="Richards J.E."/>
            <person name="Wolf T.M."/>
        </authorList>
    </citation>
    <scope>NUCLEOTIDE SEQUENCE</scope>
    <source>
        <strain evidence="1">MNPRO001-30</strain>
        <tissue evidence="1">Meninges</tissue>
    </source>
</reference>
<dbReference type="Gene3D" id="2.60.40.10">
    <property type="entry name" value="Immunoglobulins"/>
    <property type="match status" value="1"/>
</dbReference>
<dbReference type="InterPro" id="IPR013783">
    <property type="entry name" value="Ig-like_fold"/>
</dbReference>
<sequence length="414" mass="45394">MNLGAKKAHVFMENASCQNANVQKVGRDQGAPFQYAEIARSTVNALLRRNANALKGTMVRTVLFAKDLNVNLVTLTVLMGLVRRRPGHVHVLVAGQELHVMSVGQQTVRSKAVCCIFWPSTADREDVNVVVNVFGTEFPKTHSSSYTCIFGASYSEGKRISSTVVRCRVPKQLTLGRHLFNLAPEGSISVIPNFDVRPIHFTVYDSCSPSFCKGVCVGPLCVCSKGATGVNCEIFEIIPPIDRQFLENQKASTAVEGSPYVVVLPTMPGSLYRVNSTIKDLHFDSTRGIIEWAEPIGSYDPYEITVISNSLLEKGSFSWNVTVEPSYSVDVTSVKNVPGSTTMRIMGKLRGLKAREPSGCDARGGARVTGTLPPTLFGSKQQRLIVHHSQAILEVARRLYQSVFYDVPEKIPKD</sequence>
<organism evidence="1 2">
    <name type="scientific">Parelaphostrongylus tenuis</name>
    <name type="common">Meningeal worm</name>
    <dbReference type="NCBI Taxonomy" id="148309"/>
    <lineage>
        <taxon>Eukaryota</taxon>
        <taxon>Metazoa</taxon>
        <taxon>Ecdysozoa</taxon>
        <taxon>Nematoda</taxon>
        <taxon>Chromadorea</taxon>
        <taxon>Rhabditida</taxon>
        <taxon>Rhabditina</taxon>
        <taxon>Rhabditomorpha</taxon>
        <taxon>Strongyloidea</taxon>
        <taxon>Metastrongylidae</taxon>
        <taxon>Parelaphostrongylus</taxon>
    </lineage>
</organism>
<proteinExistence type="predicted"/>
<protein>
    <submittedName>
        <fullName evidence="1">Uncharacterized protein</fullName>
    </submittedName>
</protein>
<dbReference type="Proteomes" id="UP001196413">
    <property type="component" value="Unassembled WGS sequence"/>
</dbReference>
<comment type="caution">
    <text evidence="1">The sequence shown here is derived from an EMBL/GenBank/DDBJ whole genome shotgun (WGS) entry which is preliminary data.</text>
</comment>
<name>A0AAD5QFZ3_PARTN</name>